<evidence type="ECO:0000313" key="2">
    <source>
        <dbReference type="EMBL" id="KAF5818545.1"/>
    </source>
</evidence>
<dbReference type="Proteomes" id="UP000215914">
    <property type="component" value="Chromosome 2"/>
</dbReference>
<evidence type="ECO:0000313" key="4">
    <source>
        <dbReference type="Proteomes" id="UP000215914"/>
    </source>
</evidence>
<sequence>MHLHSLHLQLNMEAKSVAGGEEVLNNPPSDPAPSTTIEPLPGEPTTIKPLPAEPTTIEPLPTEPTTIEPLPAETTTTEPLPAEPNTIEPLPAAEDTSTTVPPSDVLFIPIGGEKVNKDNNRSGRGRISSGGGGKTHEGEESEDS</sequence>
<organism evidence="3 4">
    <name type="scientific">Helianthus annuus</name>
    <name type="common">Common sunflower</name>
    <dbReference type="NCBI Taxonomy" id="4232"/>
    <lineage>
        <taxon>Eukaryota</taxon>
        <taxon>Viridiplantae</taxon>
        <taxon>Streptophyta</taxon>
        <taxon>Embryophyta</taxon>
        <taxon>Tracheophyta</taxon>
        <taxon>Spermatophyta</taxon>
        <taxon>Magnoliopsida</taxon>
        <taxon>eudicotyledons</taxon>
        <taxon>Gunneridae</taxon>
        <taxon>Pentapetalae</taxon>
        <taxon>asterids</taxon>
        <taxon>campanulids</taxon>
        <taxon>Asterales</taxon>
        <taxon>Asteraceae</taxon>
        <taxon>Asteroideae</taxon>
        <taxon>Heliantheae alliance</taxon>
        <taxon>Heliantheae</taxon>
        <taxon>Helianthus</taxon>
    </lineage>
</organism>
<dbReference type="AlphaFoldDB" id="A0A251VEX9"/>
<evidence type="ECO:0000256" key="1">
    <source>
        <dbReference type="SAM" id="MobiDB-lite"/>
    </source>
</evidence>
<feature type="compositionally biased region" description="Low complexity" evidence="1">
    <location>
        <begin position="49"/>
        <end position="84"/>
    </location>
</feature>
<reference evidence="2" key="3">
    <citation type="submission" date="2020-06" db="EMBL/GenBank/DDBJ databases">
        <title>Helianthus annuus Genome sequencing and assembly Release 2.</title>
        <authorList>
            <person name="Gouzy J."/>
            <person name="Langlade N."/>
            <person name="Munos S."/>
        </authorList>
    </citation>
    <scope>NUCLEOTIDE SEQUENCE</scope>
    <source>
        <tissue evidence="2">Leaves</tissue>
    </source>
</reference>
<keyword evidence="4" id="KW-1185">Reference proteome</keyword>
<evidence type="ECO:0000313" key="3">
    <source>
        <dbReference type="EMBL" id="OTG34178.1"/>
    </source>
</evidence>
<proteinExistence type="predicted"/>
<feature type="region of interest" description="Disordered" evidence="1">
    <location>
        <begin position="1"/>
        <end position="144"/>
    </location>
</feature>
<dbReference type="EMBL" id="CM007891">
    <property type="protein sequence ID" value="OTG34178.1"/>
    <property type="molecule type" value="Genomic_DNA"/>
</dbReference>
<dbReference type="EMBL" id="MNCJ02000317">
    <property type="protein sequence ID" value="KAF5818545.1"/>
    <property type="molecule type" value="Genomic_DNA"/>
</dbReference>
<reference evidence="3" key="2">
    <citation type="submission" date="2017-02" db="EMBL/GenBank/DDBJ databases">
        <title>Sunflower complete genome.</title>
        <authorList>
            <person name="Langlade N."/>
            <person name="Munos S."/>
        </authorList>
    </citation>
    <scope>NUCLEOTIDE SEQUENCE [LARGE SCALE GENOMIC DNA]</scope>
    <source>
        <tissue evidence="3">Leaves</tissue>
    </source>
</reference>
<protein>
    <submittedName>
        <fullName evidence="3">Uncharacterized protein</fullName>
    </submittedName>
</protein>
<accession>A0A251VEX9</accession>
<name>A0A251VEX9_HELAN</name>
<dbReference type="InParanoid" id="A0A251VEX9"/>
<gene>
    <name evidence="3" type="ORF">HannXRQ_Chr02g0042901</name>
    <name evidence="2" type="ORF">HanXRQr2_Chr02g0066551</name>
</gene>
<reference evidence="2 4" key="1">
    <citation type="journal article" date="2017" name="Nature">
        <title>The sunflower genome provides insights into oil metabolism, flowering and Asterid evolution.</title>
        <authorList>
            <person name="Badouin H."/>
            <person name="Gouzy J."/>
            <person name="Grassa C.J."/>
            <person name="Murat F."/>
            <person name="Staton S.E."/>
            <person name="Cottret L."/>
            <person name="Lelandais-Briere C."/>
            <person name="Owens G.L."/>
            <person name="Carrere S."/>
            <person name="Mayjonade B."/>
            <person name="Legrand L."/>
            <person name="Gill N."/>
            <person name="Kane N.C."/>
            <person name="Bowers J.E."/>
            <person name="Hubner S."/>
            <person name="Bellec A."/>
            <person name="Berard A."/>
            <person name="Berges H."/>
            <person name="Blanchet N."/>
            <person name="Boniface M.C."/>
            <person name="Brunel D."/>
            <person name="Catrice O."/>
            <person name="Chaidir N."/>
            <person name="Claudel C."/>
            <person name="Donnadieu C."/>
            <person name="Faraut T."/>
            <person name="Fievet G."/>
            <person name="Helmstetter N."/>
            <person name="King M."/>
            <person name="Knapp S.J."/>
            <person name="Lai Z."/>
            <person name="Le Paslier M.C."/>
            <person name="Lippi Y."/>
            <person name="Lorenzon L."/>
            <person name="Mandel J.R."/>
            <person name="Marage G."/>
            <person name="Marchand G."/>
            <person name="Marquand E."/>
            <person name="Bret-Mestries E."/>
            <person name="Morien E."/>
            <person name="Nambeesan S."/>
            <person name="Nguyen T."/>
            <person name="Pegot-Espagnet P."/>
            <person name="Pouilly N."/>
            <person name="Raftis F."/>
            <person name="Sallet E."/>
            <person name="Schiex T."/>
            <person name="Thomas J."/>
            <person name="Vandecasteele C."/>
            <person name="Vares D."/>
            <person name="Vear F."/>
            <person name="Vautrin S."/>
            <person name="Crespi M."/>
            <person name="Mangin B."/>
            <person name="Burke J.M."/>
            <person name="Salse J."/>
            <person name="Munos S."/>
            <person name="Vincourt P."/>
            <person name="Rieseberg L.H."/>
            <person name="Langlade N.B."/>
        </authorList>
    </citation>
    <scope>NUCLEOTIDE SEQUENCE [LARGE SCALE GENOMIC DNA]</scope>
    <source>
        <strain evidence="4">cv. SF193</strain>
        <tissue evidence="2">Leaves</tissue>
    </source>
</reference>
<dbReference type="Gramene" id="mRNA:HanXRQr2_Chr02g0066551">
    <property type="protein sequence ID" value="mRNA:HanXRQr2_Chr02g0066551"/>
    <property type="gene ID" value="HanXRQr2_Chr02g0066551"/>
</dbReference>